<keyword evidence="1" id="KW-0808">Transferase</keyword>
<sequence length="346" mass="36468">MLDTRAAGLPHPLSPCPPPPRTVVETGLEPALVAHLGRKGLRIALTDACGLPQLTGIRTYGADASSSVAGALTAFQRELGLDRLPERIAIAVAGLPRGDTISVTQTRWFVSRSGLRAMLGRPPLILNDFEAEAWALAEHQDRRFEPIGASPPIDPQRPGTYCIVGMTSGLGVSLMTRHADGGIAVVATEAGHAALAPASRALADLTAALFPDRYPVVAEHLISAVGLGTIYDHLATVQKLPRRSTTPEAITRNRATDPVARQACDLLAEAFSAHLGSLVLTFGAWDGLIVTGGLASALRPILASDRMRAVFAGTGKYGRLLQAMPRAFCDLDHAELIGAAQALRSR</sequence>
<dbReference type="EMBL" id="JAFEMC010000003">
    <property type="protein sequence ID" value="MBM6577199.1"/>
    <property type="molecule type" value="Genomic_DNA"/>
</dbReference>
<dbReference type="SUPFAM" id="SSF53067">
    <property type="entry name" value="Actin-like ATPase domain"/>
    <property type="match status" value="1"/>
</dbReference>
<keyword evidence="6" id="KW-1185">Reference proteome</keyword>
<comment type="similarity">
    <text evidence="3">Belongs to the bacterial glucokinase family.</text>
</comment>
<dbReference type="RefSeq" id="WP_204199294.1">
    <property type="nucleotide sequence ID" value="NZ_JAFEMC010000003.1"/>
</dbReference>
<evidence type="ECO:0000256" key="2">
    <source>
        <dbReference type="ARBA" id="ARBA00022777"/>
    </source>
</evidence>
<organism evidence="5 6">
    <name type="scientific">Sphingomonas longa</name>
    <dbReference type="NCBI Taxonomy" id="2778730"/>
    <lineage>
        <taxon>Bacteria</taxon>
        <taxon>Pseudomonadati</taxon>
        <taxon>Pseudomonadota</taxon>
        <taxon>Alphaproteobacteria</taxon>
        <taxon>Sphingomonadales</taxon>
        <taxon>Sphingomonadaceae</taxon>
        <taxon>Sphingomonas</taxon>
    </lineage>
</organism>
<dbReference type="Gene3D" id="3.40.367.20">
    <property type="match status" value="1"/>
</dbReference>
<dbReference type="InterPro" id="IPR050201">
    <property type="entry name" value="Bacterial_glucokinase"/>
</dbReference>
<comment type="caution">
    <text evidence="5">The sequence shown here is derived from an EMBL/GenBank/DDBJ whole genome shotgun (WGS) entry which is preliminary data.</text>
</comment>
<gene>
    <name evidence="5" type="ORF">ILT43_12525</name>
</gene>
<dbReference type="PANTHER" id="PTHR47690:SF1">
    <property type="entry name" value="GLUCOKINASE"/>
    <property type="match status" value="1"/>
</dbReference>
<dbReference type="InterPro" id="IPR003836">
    <property type="entry name" value="Glucokinase"/>
</dbReference>
<feature type="region of interest" description="Disordered" evidence="4">
    <location>
        <begin position="1"/>
        <end position="20"/>
    </location>
</feature>
<accession>A0ABS2DB10</accession>
<dbReference type="Gene3D" id="3.30.420.40">
    <property type="match status" value="1"/>
</dbReference>
<dbReference type="InterPro" id="IPR043129">
    <property type="entry name" value="ATPase_NBD"/>
</dbReference>
<dbReference type="Proteomes" id="UP000763641">
    <property type="component" value="Unassembled WGS sequence"/>
</dbReference>
<dbReference type="CDD" id="cd24008">
    <property type="entry name" value="ASKHA_NBD_GLK"/>
    <property type="match status" value="1"/>
</dbReference>
<evidence type="ECO:0000256" key="4">
    <source>
        <dbReference type="SAM" id="MobiDB-lite"/>
    </source>
</evidence>
<protein>
    <submittedName>
        <fullName evidence="5">Glucokinase</fullName>
    </submittedName>
</protein>
<dbReference type="Pfam" id="PF02685">
    <property type="entry name" value="Glucokinase"/>
    <property type="match status" value="1"/>
</dbReference>
<evidence type="ECO:0000256" key="1">
    <source>
        <dbReference type="ARBA" id="ARBA00022679"/>
    </source>
</evidence>
<evidence type="ECO:0000313" key="6">
    <source>
        <dbReference type="Proteomes" id="UP000763641"/>
    </source>
</evidence>
<name>A0ABS2DB10_9SPHN</name>
<evidence type="ECO:0000256" key="3">
    <source>
        <dbReference type="RuleBase" id="RU004046"/>
    </source>
</evidence>
<reference evidence="5 6" key="1">
    <citation type="submission" date="2020-12" db="EMBL/GenBank/DDBJ databases">
        <title>Sphingomonas sp.</title>
        <authorList>
            <person name="Kim M.K."/>
        </authorList>
    </citation>
    <scope>NUCLEOTIDE SEQUENCE [LARGE SCALE GENOMIC DNA]</scope>
    <source>
        <strain evidence="5 6">BT552</strain>
    </source>
</reference>
<evidence type="ECO:0000313" key="5">
    <source>
        <dbReference type="EMBL" id="MBM6577199.1"/>
    </source>
</evidence>
<proteinExistence type="inferred from homology"/>
<dbReference type="PANTHER" id="PTHR47690">
    <property type="entry name" value="GLUCOKINASE"/>
    <property type="match status" value="1"/>
</dbReference>
<keyword evidence="2" id="KW-0418">Kinase</keyword>